<evidence type="ECO:0000256" key="1">
    <source>
        <dbReference type="ARBA" id="ARBA00004123"/>
    </source>
</evidence>
<dbReference type="GO" id="GO:0030527">
    <property type="term" value="F:structural constituent of chromatin"/>
    <property type="evidence" value="ECO:0007669"/>
    <property type="project" value="InterPro"/>
</dbReference>
<evidence type="ECO:0000256" key="6">
    <source>
        <dbReference type="ARBA" id="ARBA00023242"/>
    </source>
</evidence>
<organism evidence="8 9">
    <name type="scientific">Parasponia andersonii</name>
    <name type="common">Sponia andersonii</name>
    <dbReference type="NCBI Taxonomy" id="3476"/>
    <lineage>
        <taxon>Eukaryota</taxon>
        <taxon>Viridiplantae</taxon>
        <taxon>Streptophyta</taxon>
        <taxon>Embryophyta</taxon>
        <taxon>Tracheophyta</taxon>
        <taxon>Spermatophyta</taxon>
        <taxon>Magnoliopsida</taxon>
        <taxon>eudicotyledons</taxon>
        <taxon>Gunneridae</taxon>
        <taxon>Pentapetalae</taxon>
        <taxon>rosids</taxon>
        <taxon>fabids</taxon>
        <taxon>Rosales</taxon>
        <taxon>Cannabaceae</taxon>
        <taxon>Parasponia</taxon>
    </lineage>
</organism>
<protein>
    <submittedName>
        <fullName evidence="8">Histone H</fullName>
    </submittedName>
</protein>
<dbReference type="OrthoDB" id="838652at2759"/>
<gene>
    <name evidence="8" type="ORF">PanWU01x14_229890</name>
</gene>
<dbReference type="AlphaFoldDB" id="A0A2P5BL56"/>
<dbReference type="Gene3D" id="1.10.20.10">
    <property type="entry name" value="Histone, subunit A"/>
    <property type="match status" value="1"/>
</dbReference>
<dbReference type="GO" id="GO:0005634">
    <property type="term" value="C:nucleus"/>
    <property type="evidence" value="ECO:0007669"/>
    <property type="project" value="UniProtKB-SubCell"/>
</dbReference>
<comment type="caution">
    <text evidence="8">The sequence shown here is derived from an EMBL/GenBank/DDBJ whole genome shotgun (WGS) entry which is preliminary data.</text>
</comment>
<dbReference type="EMBL" id="JXTB01000260">
    <property type="protein sequence ID" value="PON49473.1"/>
    <property type="molecule type" value="Genomic_DNA"/>
</dbReference>
<evidence type="ECO:0000256" key="5">
    <source>
        <dbReference type="ARBA" id="ARBA00023125"/>
    </source>
</evidence>
<dbReference type="InterPro" id="IPR001951">
    <property type="entry name" value="Histone_H4"/>
</dbReference>
<evidence type="ECO:0000313" key="8">
    <source>
        <dbReference type="EMBL" id="PON49473.1"/>
    </source>
</evidence>
<comment type="similarity">
    <text evidence="3">Belongs to the histone H4 family.</text>
</comment>
<proteinExistence type="inferred from homology"/>
<comment type="subcellular location">
    <subcellularLocation>
        <location evidence="2">Chromosome</location>
    </subcellularLocation>
    <subcellularLocation>
        <location evidence="1">Nucleus</location>
    </subcellularLocation>
</comment>
<evidence type="ECO:0000256" key="2">
    <source>
        <dbReference type="ARBA" id="ARBA00004286"/>
    </source>
</evidence>
<sequence length="96" mass="10902">MLGREKRGKGLDKGETKQDCKLLHKNITTPKGFGQGIIKLEVRCLAHRGGVKCISELIFKKTYGVLKIFLDNIIHDVMTYTGQASREEDDFYRITS</sequence>
<dbReference type="GO" id="GO:0000786">
    <property type="term" value="C:nucleosome"/>
    <property type="evidence" value="ECO:0007669"/>
    <property type="project" value="UniProtKB-KW"/>
</dbReference>
<keyword evidence="4" id="KW-0158">Chromosome</keyword>
<dbReference type="Proteomes" id="UP000237105">
    <property type="component" value="Unassembled WGS sequence"/>
</dbReference>
<evidence type="ECO:0000256" key="3">
    <source>
        <dbReference type="ARBA" id="ARBA00006564"/>
    </source>
</evidence>
<evidence type="ECO:0000256" key="7">
    <source>
        <dbReference type="ARBA" id="ARBA00023269"/>
    </source>
</evidence>
<keyword evidence="5" id="KW-0238">DNA-binding</keyword>
<keyword evidence="6" id="KW-0539">Nucleus</keyword>
<dbReference type="PANTHER" id="PTHR10484">
    <property type="entry name" value="HISTONE H4"/>
    <property type="match status" value="1"/>
</dbReference>
<keyword evidence="7" id="KW-0544">Nucleosome core</keyword>
<accession>A0A2P5BL56</accession>
<dbReference type="GO" id="GO:0046982">
    <property type="term" value="F:protein heterodimerization activity"/>
    <property type="evidence" value="ECO:0007669"/>
    <property type="project" value="InterPro"/>
</dbReference>
<name>A0A2P5BL56_PARAD</name>
<dbReference type="PRINTS" id="PR00623">
    <property type="entry name" value="HISTONEH4"/>
</dbReference>
<keyword evidence="9" id="KW-1185">Reference proteome</keyword>
<evidence type="ECO:0000313" key="9">
    <source>
        <dbReference type="Proteomes" id="UP000237105"/>
    </source>
</evidence>
<dbReference type="STRING" id="3476.A0A2P5BL56"/>
<evidence type="ECO:0000256" key="4">
    <source>
        <dbReference type="ARBA" id="ARBA00022454"/>
    </source>
</evidence>
<dbReference type="GO" id="GO:0003677">
    <property type="term" value="F:DNA binding"/>
    <property type="evidence" value="ECO:0007669"/>
    <property type="project" value="UniProtKB-KW"/>
</dbReference>
<reference evidence="9" key="1">
    <citation type="submission" date="2016-06" db="EMBL/GenBank/DDBJ databases">
        <title>Parallel loss of symbiosis genes in relatives of nitrogen-fixing non-legume Parasponia.</title>
        <authorList>
            <person name="Van Velzen R."/>
            <person name="Holmer R."/>
            <person name="Bu F."/>
            <person name="Rutten L."/>
            <person name="Van Zeijl A."/>
            <person name="Liu W."/>
            <person name="Santuari L."/>
            <person name="Cao Q."/>
            <person name="Sharma T."/>
            <person name="Shen D."/>
            <person name="Roswanjaya Y."/>
            <person name="Wardhani T."/>
            <person name="Kalhor M.S."/>
            <person name="Jansen J."/>
            <person name="Van den Hoogen J."/>
            <person name="Gungor B."/>
            <person name="Hartog M."/>
            <person name="Hontelez J."/>
            <person name="Verver J."/>
            <person name="Yang W.-C."/>
            <person name="Schijlen E."/>
            <person name="Repin R."/>
            <person name="Schilthuizen M."/>
            <person name="Schranz E."/>
            <person name="Heidstra R."/>
            <person name="Miyata K."/>
            <person name="Fedorova E."/>
            <person name="Kohlen W."/>
            <person name="Bisseling T."/>
            <person name="Smit S."/>
            <person name="Geurts R."/>
        </authorList>
    </citation>
    <scope>NUCLEOTIDE SEQUENCE [LARGE SCALE GENOMIC DNA]</scope>
    <source>
        <strain evidence="9">cv. WU1-14</strain>
    </source>
</reference>
<dbReference type="InterPro" id="IPR009072">
    <property type="entry name" value="Histone-fold"/>
</dbReference>